<proteinExistence type="predicted"/>
<dbReference type="EMBL" id="BTPE01000007">
    <property type="protein sequence ID" value="GMQ34060.1"/>
    <property type="molecule type" value="Genomic_DNA"/>
</dbReference>
<dbReference type="Gene3D" id="2.130.10.10">
    <property type="entry name" value="YVTN repeat-like/Quinoprotein amine dehydrogenase"/>
    <property type="match status" value="1"/>
</dbReference>
<feature type="signal peptide" evidence="3">
    <location>
        <begin position="1"/>
        <end position="19"/>
    </location>
</feature>
<evidence type="ECO:0000256" key="1">
    <source>
        <dbReference type="ARBA" id="ARBA00022531"/>
    </source>
</evidence>
<gene>
    <name evidence="5" type="ORF">Ataiwa_23320</name>
</gene>
<keyword evidence="2" id="KW-0604">Photosystem II</keyword>
<protein>
    <submittedName>
        <fullName evidence="5">YCF48-related protein</fullName>
    </submittedName>
</protein>
<reference evidence="5 6" key="1">
    <citation type="submission" date="2023-08" db="EMBL/GenBank/DDBJ databases">
        <title>Draft genome sequence of Algoriphagus taiwanensis.</title>
        <authorList>
            <person name="Takatani N."/>
            <person name="Hosokawa M."/>
            <person name="Sawabe T."/>
        </authorList>
    </citation>
    <scope>NUCLEOTIDE SEQUENCE [LARGE SCALE GENOMIC DNA]</scope>
    <source>
        <strain evidence="5 6">JCM 19755</strain>
    </source>
</reference>
<feature type="domain" description="Photosynthesis system II assembly factor Ycf48/Hcf136-like" evidence="4">
    <location>
        <begin position="21"/>
        <end position="114"/>
    </location>
</feature>
<dbReference type="RefSeq" id="WP_338228891.1">
    <property type="nucleotide sequence ID" value="NZ_BTPE01000007.1"/>
</dbReference>
<feature type="chain" id="PRO_5046422820" evidence="3">
    <location>
        <begin position="20"/>
        <end position="333"/>
    </location>
</feature>
<organism evidence="5 6">
    <name type="scientific">Algoriphagus taiwanensis</name>
    <dbReference type="NCBI Taxonomy" id="1445656"/>
    <lineage>
        <taxon>Bacteria</taxon>
        <taxon>Pseudomonadati</taxon>
        <taxon>Bacteroidota</taxon>
        <taxon>Cytophagia</taxon>
        <taxon>Cytophagales</taxon>
        <taxon>Cyclobacteriaceae</taxon>
        <taxon>Algoriphagus</taxon>
    </lineage>
</organism>
<evidence type="ECO:0000313" key="6">
    <source>
        <dbReference type="Proteomes" id="UP001307705"/>
    </source>
</evidence>
<dbReference type="PANTHER" id="PTHR47199">
    <property type="entry name" value="PHOTOSYSTEM II STABILITY/ASSEMBLY FACTOR HCF136, CHLOROPLASTIC"/>
    <property type="match status" value="1"/>
</dbReference>
<dbReference type="Proteomes" id="UP001307705">
    <property type="component" value="Unassembled WGS sequence"/>
</dbReference>
<evidence type="ECO:0000259" key="4">
    <source>
        <dbReference type="Pfam" id="PF14870"/>
    </source>
</evidence>
<evidence type="ECO:0000256" key="3">
    <source>
        <dbReference type="SAM" id="SignalP"/>
    </source>
</evidence>
<comment type="caution">
    <text evidence="5">The sequence shown here is derived from an EMBL/GenBank/DDBJ whole genome shotgun (WGS) entry which is preliminary data.</text>
</comment>
<keyword evidence="6" id="KW-1185">Reference proteome</keyword>
<dbReference type="InterPro" id="IPR028203">
    <property type="entry name" value="PSII_CF48-like_dom"/>
</dbReference>
<accession>A0ABQ6Q3C9</accession>
<dbReference type="CDD" id="cd15482">
    <property type="entry name" value="Sialidase_non-viral"/>
    <property type="match status" value="1"/>
</dbReference>
<keyword evidence="1" id="KW-0602">Photosynthesis</keyword>
<dbReference type="PANTHER" id="PTHR47199:SF2">
    <property type="entry name" value="PHOTOSYSTEM II STABILITY_ASSEMBLY FACTOR HCF136, CHLOROPLASTIC"/>
    <property type="match status" value="1"/>
</dbReference>
<dbReference type="SUPFAM" id="SSF110296">
    <property type="entry name" value="Oligoxyloglucan reducing end-specific cellobiohydrolase"/>
    <property type="match status" value="1"/>
</dbReference>
<keyword evidence="3" id="KW-0732">Signal</keyword>
<dbReference type="InterPro" id="IPR015943">
    <property type="entry name" value="WD40/YVTN_repeat-like_dom_sf"/>
</dbReference>
<name>A0ABQ6Q3C9_9BACT</name>
<evidence type="ECO:0000256" key="2">
    <source>
        <dbReference type="ARBA" id="ARBA00023276"/>
    </source>
</evidence>
<dbReference type="Pfam" id="PF14870">
    <property type="entry name" value="PSII_BNR"/>
    <property type="match status" value="1"/>
</dbReference>
<evidence type="ECO:0000313" key="5">
    <source>
        <dbReference type="EMBL" id="GMQ34060.1"/>
    </source>
</evidence>
<sequence>MKKLLFVLFFFGLSQVLFGQSPRWEEVKTPVNSSLRGLAPVSDQICWASGSGGTWLKTQDGGKTWENGVIAGLDTVDFRSIYAWDELNAVAASAGQPALIFRTEDGGTTWSLVHREGEEAFFDAIYFFGDVGYVLGDPVGRKWMVLASSDRGKTWKSLEKLPEALNGEAAFAASSSSLIANSNEVIFATGGSSSRLHRYSIMDMSWKVNPLPLMAQGESAKGVFAMTEAEGRLIMVGGDYTLPESREGNALFSDFSGFQIPEVSPFGYRSGVAFLKGKKMLIAVGPSGSDFSLDLGNTWASFSKTGFHAVKNSVDGSAIWTSGSGGRIAKLRF</sequence>